<evidence type="ECO:0000313" key="1">
    <source>
        <dbReference type="Proteomes" id="UP000887576"/>
    </source>
</evidence>
<sequence length="212" mass="24661">MGQNVSTTICNFGNEQDQPEKPADKQKRRISSLSTPNPSKSPSEKGHSLVPDHDFQIDSKYKTILKKYWTEIAKQKPEIFHIVLLKCFEASPKLTTIISCGKPCQQKLDEWPRLKEISDLMLKFFENMVVTNELNSDYVKEQATNLGKKHKSFARYGMQPHYLNIIDQKFMEELNEIKIDDLQDKKDFIDGWTLVMAYVIERTFYAYSNANI</sequence>
<organism evidence="1 2">
    <name type="scientific">Panagrolaimus sp. JU765</name>
    <dbReference type="NCBI Taxonomy" id="591449"/>
    <lineage>
        <taxon>Eukaryota</taxon>
        <taxon>Metazoa</taxon>
        <taxon>Ecdysozoa</taxon>
        <taxon>Nematoda</taxon>
        <taxon>Chromadorea</taxon>
        <taxon>Rhabditida</taxon>
        <taxon>Tylenchina</taxon>
        <taxon>Panagrolaimomorpha</taxon>
        <taxon>Panagrolaimoidea</taxon>
        <taxon>Panagrolaimidae</taxon>
        <taxon>Panagrolaimus</taxon>
    </lineage>
</organism>
<name>A0AC34RQA6_9BILA</name>
<proteinExistence type="predicted"/>
<accession>A0AC34RQA6</accession>
<dbReference type="Proteomes" id="UP000887576">
    <property type="component" value="Unplaced"/>
</dbReference>
<evidence type="ECO:0000313" key="2">
    <source>
        <dbReference type="WBParaSite" id="JU765_v2.g9169.t1"/>
    </source>
</evidence>
<reference evidence="2" key="1">
    <citation type="submission" date="2022-11" db="UniProtKB">
        <authorList>
            <consortium name="WormBaseParasite"/>
        </authorList>
    </citation>
    <scope>IDENTIFICATION</scope>
</reference>
<protein>
    <submittedName>
        <fullName evidence="2">Globin family profile domain-containing protein</fullName>
    </submittedName>
</protein>
<dbReference type="WBParaSite" id="JU765_v2.g9169.t1">
    <property type="protein sequence ID" value="JU765_v2.g9169.t1"/>
    <property type="gene ID" value="JU765_v2.g9169"/>
</dbReference>